<feature type="transmembrane region" description="Helical" evidence="6">
    <location>
        <begin position="97"/>
        <end position="117"/>
    </location>
</feature>
<reference evidence="7 8" key="1">
    <citation type="submission" date="2023-08" db="EMBL/GenBank/DDBJ databases">
        <title>Genome sequence of Thermaerobacter compostii strain Ins1, a spore-forming filamentous bacterium isolated from a deep geothermal reservoir.</title>
        <authorList>
            <person name="Bregnard D."/>
            <person name="Gonzalez D."/>
            <person name="Junier P."/>
        </authorList>
    </citation>
    <scope>NUCLEOTIDE SEQUENCE [LARGE SCALE GENOMIC DNA]</scope>
    <source>
        <strain evidence="7 8">Ins1</strain>
    </source>
</reference>
<dbReference type="InterPro" id="IPR022369">
    <property type="entry name" value="Integral_membrane_TerC_rswitch"/>
</dbReference>
<feature type="transmembrane region" description="Helical" evidence="6">
    <location>
        <begin position="70"/>
        <end position="90"/>
    </location>
</feature>
<name>A0ABZ0QPF2_9FIRM</name>
<evidence type="ECO:0000256" key="4">
    <source>
        <dbReference type="ARBA" id="ARBA00022989"/>
    </source>
</evidence>
<evidence type="ECO:0000256" key="6">
    <source>
        <dbReference type="SAM" id="Phobius"/>
    </source>
</evidence>
<proteinExistence type="inferred from homology"/>
<evidence type="ECO:0000313" key="8">
    <source>
        <dbReference type="Proteomes" id="UP001304683"/>
    </source>
</evidence>
<dbReference type="NCBIfam" id="TIGR03718">
    <property type="entry name" value="R_switched_Alx"/>
    <property type="match status" value="1"/>
</dbReference>
<feature type="transmembrane region" description="Helical" evidence="6">
    <location>
        <begin position="184"/>
        <end position="204"/>
    </location>
</feature>
<feature type="transmembrane region" description="Helical" evidence="6">
    <location>
        <begin position="123"/>
        <end position="142"/>
    </location>
</feature>
<dbReference type="PANTHER" id="PTHR30238:SF0">
    <property type="entry name" value="THYLAKOID MEMBRANE PROTEIN TERC, CHLOROPLASTIC"/>
    <property type="match status" value="1"/>
</dbReference>
<evidence type="ECO:0000313" key="7">
    <source>
        <dbReference type="EMBL" id="WPD18382.1"/>
    </source>
</evidence>
<evidence type="ECO:0000256" key="1">
    <source>
        <dbReference type="ARBA" id="ARBA00004141"/>
    </source>
</evidence>
<accession>A0ABZ0QPF2</accession>
<comment type="similarity">
    <text evidence="2">Belongs to the TerC family.</text>
</comment>
<keyword evidence="4 6" id="KW-1133">Transmembrane helix</keyword>
<dbReference type="PANTHER" id="PTHR30238">
    <property type="entry name" value="MEMBRANE BOUND PREDICTED REDOX MODULATOR"/>
    <property type="match status" value="1"/>
</dbReference>
<dbReference type="Pfam" id="PF03741">
    <property type="entry name" value="TerC"/>
    <property type="match status" value="1"/>
</dbReference>
<feature type="transmembrane region" description="Helical" evidence="6">
    <location>
        <begin position="278"/>
        <end position="295"/>
    </location>
</feature>
<sequence>MGFLLFNLLVVALILFDLGLGRRQQTPTARQAITRTLFYVALAVGFGLWLGSARGNTAMAEYFAGYLVEYALSMDNIFVFIAIFSFFAVPDAMRPRVLLWGVLGALIMRGLMIWGGAALLERFHWLLYVFGVVLIFTGIRFLRQKEEEGASLERNPVLRLVRRLLPVTEEYHGSRFFVRRDGRLWATPLFVVLVLIETTDLMFALDSIPAIFGITRDPFIVYTANVFAIIGLRSLFFVFNAILPLIRYLKYGLAVTLVFIGTKMLLIDVVHLAPTTSLGILALILGTSVIASVLFPGREPAEAAGEPKDKA</sequence>
<comment type="subcellular location">
    <subcellularLocation>
        <location evidence="1">Membrane</location>
        <topology evidence="1">Multi-pass membrane protein</topology>
    </subcellularLocation>
</comment>
<feature type="transmembrane region" description="Helical" evidence="6">
    <location>
        <begin position="251"/>
        <end position="272"/>
    </location>
</feature>
<feature type="transmembrane region" description="Helical" evidence="6">
    <location>
        <begin position="33"/>
        <end position="50"/>
    </location>
</feature>
<feature type="transmembrane region" description="Helical" evidence="6">
    <location>
        <begin position="6"/>
        <end position="21"/>
    </location>
</feature>
<dbReference type="InterPro" id="IPR005496">
    <property type="entry name" value="Integral_membrane_TerC"/>
</dbReference>
<dbReference type="Proteomes" id="UP001304683">
    <property type="component" value="Chromosome"/>
</dbReference>
<dbReference type="EMBL" id="CP132508">
    <property type="protein sequence ID" value="WPD18382.1"/>
    <property type="molecule type" value="Genomic_DNA"/>
</dbReference>
<keyword evidence="8" id="KW-1185">Reference proteome</keyword>
<keyword evidence="5 6" id="KW-0472">Membrane</keyword>
<evidence type="ECO:0000256" key="5">
    <source>
        <dbReference type="ARBA" id="ARBA00023136"/>
    </source>
</evidence>
<feature type="transmembrane region" description="Helical" evidence="6">
    <location>
        <begin position="219"/>
        <end position="239"/>
    </location>
</feature>
<protein>
    <submittedName>
        <fullName evidence="7">TerC family protein</fullName>
    </submittedName>
</protein>
<evidence type="ECO:0000256" key="2">
    <source>
        <dbReference type="ARBA" id="ARBA00007511"/>
    </source>
</evidence>
<gene>
    <name evidence="7" type="ORF">Q5761_08365</name>
</gene>
<dbReference type="RefSeq" id="WP_318750227.1">
    <property type="nucleotide sequence ID" value="NZ_CP132508.1"/>
</dbReference>
<organism evidence="7 8">
    <name type="scientific">Thermaerobacter composti</name>
    <dbReference type="NCBI Taxonomy" id="554949"/>
    <lineage>
        <taxon>Bacteria</taxon>
        <taxon>Bacillati</taxon>
        <taxon>Bacillota</taxon>
        <taxon>Clostridia</taxon>
        <taxon>Eubacteriales</taxon>
        <taxon>Clostridiales Family XVII. Incertae Sedis</taxon>
        <taxon>Thermaerobacter</taxon>
    </lineage>
</organism>
<keyword evidence="3 6" id="KW-0812">Transmembrane</keyword>
<evidence type="ECO:0000256" key="3">
    <source>
        <dbReference type="ARBA" id="ARBA00022692"/>
    </source>
</evidence>